<gene>
    <name evidence="1" type="ORF">DPEC_G00082050</name>
</gene>
<evidence type="ECO:0000313" key="2">
    <source>
        <dbReference type="Proteomes" id="UP001157502"/>
    </source>
</evidence>
<comment type="caution">
    <text evidence="1">The sequence shown here is derived from an EMBL/GenBank/DDBJ whole genome shotgun (WGS) entry which is preliminary data.</text>
</comment>
<accession>A0ACC2GZ65</accession>
<proteinExistence type="predicted"/>
<name>A0ACC2GZ65_DALPE</name>
<evidence type="ECO:0000313" key="1">
    <source>
        <dbReference type="EMBL" id="KAJ8008787.1"/>
    </source>
</evidence>
<dbReference type="Proteomes" id="UP001157502">
    <property type="component" value="Chromosome 7"/>
</dbReference>
<dbReference type="EMBL" id="CM055734">
    <property type="protein sequence ID" value="KAJ8008787.1"/>
    <property type="molecule type" value="Genomic_DNA"/>
</dbReference>
<sequence>MSQSTRFDHFHAGTRGYPTRCRTLPWIRTCDHHDYNGLKMPRYCAVKLCKNRGGTHSEEKKRISFYPFPLQDEARLQIWVDNMKREEWVPSRHQYLCSEHFTEDCFDLRWGIRYLKHSAIPTIFHHRPDDEEKTVTTSRKNTKPKSRICDSNVQLATSPSSKRRPLILKRRVEPVARCATSFPAEDAGESQFTTPLYARCLLSETEASTPTGMVPEAAVCELIGDLPGDTEAIMTASCLNGENQPLERQLETLHSAVAVLCCEPIAQFSDAEDALQTALSQTFRIFPLELSEGPWEGPVAGEDLGEGPAEGEHISVYEHSYFRQDTDKEQLWGKIASLHTKIMELDRREESTIAEIQCLENEMANLKKDSVVFKEKQRVLEDYISSVFL</sequence>
<protein>
    <submittedName>
        <fullName evidence="1">Uncharacterized protein</fullName>
    </submittedName>
</protein>
<keyword evidence="2" id="KW-1185">Reference proteome</keyword>
<reference evidence="1" key="1">
    <citation type="submission" date="2021-05" db="EMBL/GenBank/DDBJ databases">
        <authorList>
            <person name="Pan Q."/>
            <person name="Jouanno E."/>
            <person name="Zahm M."/>
            <person name="Klopp C."/>
            <person name="Cabau C."/>
            <person name="Louis A."/>
            <person name="Berthelot C."/>
            <person name="Parey E."/>
            <person name="Roest Crollius H."/>
            <person name="Montfort J."/>
            <person name="Robinson-Rechavi M."/>
            <person name="Bouchez O."/>
            <person name="Lampietro C."/>
            <person name="Lopez Roques C."/>
            <person name="Donnadieu C."/>
            <person name="Postlethwait J."/>
            <person name="Bobe J."/>
            <person name="Dillon D."/>
            <person name="Chandos A."/>
            <person name="von Hippel F."/>
            <person name="Guiguen Y."/>
        </authorList>
    </citation>
    <scope>NUCLEOTIDE SEQUENCE</scope>
    <source>
        <strain evidence="1">YG-Jan2019</strain>
    </source>
</reference>
<organism evidence="1 2">
    <name type="scientific">Dallia pectoralis</name>
    <name type="common">Alaska blackfish</name>
    <dbReference type="NCBI Taxonomy" id="75939"/>
    <lineage>
        <taxon>Eukaryota</taxon>
        <taxon>Metazoa</taxon>
        <taxon>Chordata</taxon>
        <taxon>Craniata</taxon>
        <taxon>Vertebrata</taxon>
        <taxon>Euteleostomi</taxon>
        <taxon>Actinopterygii</taxon>
        <taxon>Neopterygii</taxon>
        <taxon>Teleostei</taxon>
        <taxon>Protacanthopterygii</taxon>
        <taxon>Esociformes</taxon>
        <taxon>Umbridae</taxon>
        <taxon>Dallia</taxon>
    </lineage>
</organism>